<dbReference type="InterPro" id="IPR015424">
    <property type="entry name" value="PyrdxlP-dep_Trfase"/>
</dbReference>
<keyword evidence="8" id="KW-0663">Pyridoxal phosphate</keyword>
<comment type="pathway">
    <text evidence="2">Amino-acid biosynthesis; L-histidine biosynthesis; L-histidine from 5-phospho-alpha-D-ribose 1-diphosphate: step 7/9.</text>
</comment>
<organism evidence="13 15">
    <name type="scientific">Yarrowia lipolytica</name>
    <name type="common">Candida lipolytica</name>
    <dbReference type="NCBI Taxonomy" id="4952"/>
    <lineage>
        <taxon>Eukaryota</taxon>
        <taxon>Fungi</taxon>
        <taxon>Dikarya</taxon>
        <taxon>Ascomycota</taxon>
        <taxon>Saccharomycotina</taxon>
        <taxon>Dipodascomycetes</taxon>
        <taxon>Dipodascales</taxon>
        <taxon>Dipodascales incertae sedis</taxon>
        <taxon>Yarrowia</taxon>
    </lineage>
</organism>
<evidence type="ECO:0000256" key="2">
    <source>
        <dbReference type="ARBA" id="ARBA00005011"/>
    </source>
</evidence>
<evidence type="ECO:0000313" key="16">
    <source>
        <dbReference type="Proteomes" id="UP000256601"/>
    </source>
</evidence>
<sequence length="387" mass="42447">MPNTKFNLETLARPNIRALVPYRCARDDYDSGVLLDANENPHGPAIKTNQEESEYSLNRYPDPRQNFVKQLLCDLRNAERQVPKPITPDNIFMGVGSDEAIDALIRCFCVPGKDKLLTCPPTYGMYSVSAQINDVGVTKVPLAADFSLRPDAIIEALNADPTIKLLYICSPGNPTAKLVDEDDVRKVLNADWNGVVVVDEAYIDFTREGASVSTLVNEFPNLVVMQTLSKSFGLAGVRAGFTFSSVEIAALLNNMKAPYNISTPAAEFAARALSQEGVKLMRTYTKDILEQRARILDALPTIEGVGRVIGGMDANFLLFEILNKAGEPDTELAFKVYEQLAESRDVVVRFRGKEPGCAGALRVSIGTKTETDVLLDQLKQAIAALRQ</sequence>
<accession>A0A1H6PXM6</accession>
<evidence type="ECO:0000256" key="5">
    <source>
        <dbReference type="ARBA" id="ARBA00022576"/>
    </source>
</evidence>
<evidence type="ECO:0000256" key="10">
    <source>
        <dbReference type="ARBA" id="ARBA00030262"/>
    </source>
</evidence>
<dbReference type="Gene3D" id="3.90.1150.10">
    <property type="entry name" value="Aspartate Aminotransferase, domain 1"/>
    <property type="match status" value="1"/>
</dbReference>
<feature type="domain" description="Aminotransferase class I/classII large" evidence="12">
    <location>
        <begin position="33"/>
        <end position="377"/>
    </location>
</feature>
<dbReference type="GO" id="GO:0004400">
    <property type="term" value="F:histidinol-phosphate transaminase activity"/>
    <property type="evidence" value="ECO:0007669"/>
    <property type="project" value="UniProtKB-EC"/>
</dbReference>
<keyword evidence="7 14" id="KW-0808">Transferase</keyword>
<dbReference type="eggNOG" id="KOG0633">
    <property type="taxonomic scope" value="Eukaryota"/>
</dbReference>
<dbReference type="EC" id="2.6.1.9" evidence="4"/>
<evidence type="ECO:0000313" key="13">
    <source>
        <dbReference type="EMBL" id="AOW04799.1"/>
    </source>
</evidence>
<reference evidence="14 16" key="2">
    <citation type="submission" date="2018-07" db="EMBL/GenBank/DDBJ databases">
        <title>Draft Genome Assemblies for Five Robust Yarrowia lipolytica Strains Exhibiting High Lipid Production and Pentose Sugar Utilization and Sugar Alcohol Secretion from Undetoxified Lignocellulosic Biomass Hydrolysates.</title>
        <authorList>
            <consortium name="DOE Joint Genome Institute"/>
            <person name="Walker C."/>
            <person name="Ryu S."/>
            <person name="Na H."/>
            <person name="Zane M."/>
            <person name="LaButti K."/>
            <person name="Lipzen A."/>
            <person name="Haridas S."/>
            <person name="Barry K."/>
            <person name="Grigoriev I.V."/>
            <person name="Quarterman J."/>
            <person name="Slininger P."/>
            <person name="Dien B."/>
            <person name="Trinh C.T."/>
        </authorList>
    </citation>
    <scope>NUCLEOTIDE SEQUENCE [LARGE SCALE GENOMIC DNA]</scope>
    <source>
        <strain evidence="14 16">YB392</strain>
    </source>
</reference>
<dbReference type="AlphaFoldDB" id="A0A1H6PXM6"/>
<evidence type="ECO:0000256" key="11">
    <source>
        <dbReference type="ARBA" id="ARBA00047481"/>
    </source>
</evidence>
<reference evidence="13 15" key="1">
    <citation type="journal article" date="2016" name="PLoS ONE">
        <title>Sequence Assembly of Yarrowia lipolytica Strain W29/CLIB89 Shows Transposable Element Diversity.</title>
        <authorList>
            <person name="Magnan C."/>
            <person name="Yu J."/>
            <person name="Chang I."/>
            <person name="Jahn E."/>
            <person name="Kanomata Y."/>
            <person name="Wu J."/>
            <person name="Zeller M."/>
            <person name="Oakes M."/>
            <person name="Baldi P."/>
            <person name="Sandmeyer S."/>
        </authorList>
    </citation>
    <scope>NUCLEOTIDE SEQUENCE [LARGE SCALE GENOMIC DNA]</scope>
    <source>
        <strain evidence="13">CLIB89</strain>
        <strain evidence="15">CLIB89(W29)</strain>
    </source>
</reference>
<evidence type="ECO:0000256" key="6">
    <source>
        <dbReference type="ARBA" id="ARBA00022605"/>
    </source>
</evidence>
<keyword evidence="5" id="KW-0032">Aminotransferase</keyword>
<dbReference type="Pfam" id="PF00155">
    <property type="entry name" value="Aminotran_1_2"/>
    <property type="match status" value="1"/>
</dbReference>
<comment type="cofactor">
    <cofactor evidence="1">
        <name>pyridoxal 5'-phosphate</name>
        <dbReference type="ChEBI" id="CHEBI:597326"/>
    </cofactor>
</comment>
<dbReference type="InterPro" id="IPR015421">
    <property type="entry name" value="PyrdxlP-dep_Trfase_major"/>
</dbReference>
<evidence type="ECO:0000313" key="14">
    <source>
        <dbReference type="EMBL" id="RDW29065.1"/>
    </source>
</evidence>
<dbReference type="InterPro" id="IPR001917">
    <property type="entry name" value="Aminotrans_II_pyridoxalP_BS"/>
</dbReference>
<dbReference type="VEuPathDB" id="FungiDB:YALI0_E01254g"/>
<dbReference type="NCBIfam" id="TIGR01141">
    <property type="entry name" value="hisC"/>
    <property type="match status" value="1"/>
</dbReference>
<keyword evidence="6" id="KW-0028">Amino-acid biosynthesis</keyword>
<dbReference type="GeneID" id="2912945"/>
<evidence type="ECO:0000256" key="7">
    <source>
        <dbReference type="ARBA" id="ARBA00022679"/>
    </source>
</evidence>
<proteinExistence type="inferred from homology"/>
<evidence type="ECO:0000313" key="15">
    <source>
        <dbReference type="Proteomes" id="UP000182444"/>
    </source>
</evidence>
<dbReference type="Proteomes" id="UP000182444">
    <property type="component" value="Chromosome 1E"/>
</dbReference>
<evidence type="ECO:0000259" key="12">
    <source>
        <dbReference type="Pfam" id="PF00155"/>
    </source>
</evidence>
<dbReference type="OrthoDB" id="2015537at2759"/>
<dbReference type="Proteomes" id="UP000256601">
    <property type="component" value="Unassembled WGS sequence"/>
</dbReference>
<evidence type="ECO:0000256" key="8">
    <source>
        <dbReference type="ARBA" id="ARBA00022898"/>
    </source>
</evidence>
<keyword evidence="9" id="KW-0368">Histidine biosynthesis</keyword>
<dbReference type="InterPro" id="IPR004839">
    <property type="entry name" value="Aminotransferase_I/II_large"/>
</dbReference>
<dbReference type="KEGG" id="yli:2912945"/>
<dbReference type="InterPro" id="IPR005861">
    <property type="entry name" value="HisP_aminotrans"/>
</dbReference>
<name>A0A1H6PXM6_YARLL</name>
<protein>
    <recommendedName>
        <fullName evidence="4">histidinol-phosphate transaminase</fullName>
        <ecNumber evidence="4">2.6.1.9</ecNumber>
    </recommendedName>
    <alternativeName>
        <fullName evidence="10">Imidazole acetol-phosphate transaminase</fullName>
    </alternativeName>
</protein>
<dbReference type="CDD" id="cd00609">
    <property type="entry name" value="AAT_like"/>
    <property type="match status" value="1"/>
</dbReference>
<dbReference type="InterPro" id="IPR015422">
    <property type="entry name" value="PyrdxlP-dep_Trfase_small"/>
</dbReference>
<dbReference type="PANTHER" id="PTHR42885">
    <property type="entry name" value="HISTIDINOL-PHOSPHATE AMINOTRANSFERASE-RELATED"/>
    <property type="match status" value="1"/>
</dbReference>
<dbReference type="Gene3D" id="3.40.640.10">
    <property type="entry name" value="Type I PLP-dependent aspartate aminotransferase-like (Major domain)"/>
    <property type="match status" value="1"/>
</dbReference>
<evidence type="ECO:0000256" key="9">
    <source>
        <dbReference type="ARBA" id="ARBA00023102"/>
    </source>
</evidence>
<dbReference type="SUPFAM" id="SSF53383">
    <property type="entry name" value="PLP-dependent transferases"/>
    <property type="match status" value="1"/>
</dbReference>
<dbReference type="EMBL" id="CP017557">
    <property type="protein sequence ID" value="AOW04799.1"/>
    <property type="molecule type" value="Genomic_DNA"/>
</dbReference>
<comment type="similarity">
    <text evidence="3">Belongs to the class-II pyridoxal-phosphate-dependent aminotransferase family.</text>
</comment>
<dbReference type="GO" id="GO:0030170">
    <property type="term" value="F:pyridoxal phosphate binding"/>
    <property type="evidence" value="ECO:0007669"/>
    <property type="project" value="InterPro"/>
</dbReference>
<dbReference type="RefSeq" id="XP_503408.1">
    <property type="nucleotide sequence ID" value="XM_503408.1"/>
</dbReference>
<dbReference type="HAMAP" id="MF_01023">
    <property type="entry name" value="HisC_aminotrans_2"/>
    <property type="match status" value="1"/>
</dbReference>
<dbReference type="EMBL" id="KZ858947">
    <property type="protein sequence ID" value="RDW29065.1"/>
    <property type="molecule type" value="Genomic_DNA"/>
</dbReference>
<evidence type="ECO:0000256" key="1">
    <source>
        <dbReference type="ARBA" id="ARBA00001933"/>
    </source>
</evidence>
<dbReference type="OMA" id="NFVQFGR"/>
<gene>
    <name evidence="14" type="ORF">B0I71DRAFT_126388</name>
    <name evidence="13" type="ORF">YALI1_E01793g</name>
</gene>
<dbReference type="VEuPathDB" id="FungiDB:YALI1_E01793g"/>
<dbReference type="PANTHER" id="PTHR42885:SF2">
    <property type="entry name" value="HISTIDINOL-PHOSPHATE AMINOTRANSFERASE"/>
    <property type="match status" value="1"/>
</dbReference>
<evidence type="ECO:0000256" key="3">
    <source>
        <dbReference type="ARBA" id="ARBA00008392"/>
    </source>
</evidence>
<dbReference type="GO" id="GO:0000105">
    <property type="term" value="P:L-histidine biosynthetic process"/>
    <property type="evidence" value="ECO:0007669"/>
    <property type="project" value="UniProtKB-KW"/>
</dbReference>
<dbReference type="PROSITE" id="PS00599">
    <property type="entry name" value="AA_TRANSFER_CLASS_2"/>
    <property type="match status" value="1"/>
</dbReference>
<evidence type="ECO:0000256" key="4">
    <source>
        <dbReference type="ARBA" id="ARBA00012748"/>
    </source>
</evidence>
<comment type="catalytic activity">
    <reaction evidence="11">
        <text>L-histidinol phosphate + 2-oxoglutarate = 3-(imidazol-4-yl)-2-oxopropyl phosphate + L-glutamate</text>
        <dbReference type="Rhea" id="RHEA:23744"/>
        <dbReference type="ChEBI" id="CHEBI:16810"/>
        <dbReference type="ChEBI" id="CHEBI:29985"/>
        <dbReference type="ChEBI" id="CHEBI:57766"/>
        <dbReference type="ChEBI" id="CHEBI:57980"/>
        <dbReference type="EC" id="2.6.1.9"/>
    </reaction>
</comment>